<dbReference type="Proteomes" id="UP000197587">
    <property type="component" value="Unassembled WGS sequence"/>
</dbReference>
<comment type="caution">
    <text evidence="2">The sequence shown here is derived from an EMBL/GenBank/DDBJ whole genome shotgun (WGS) entry which is preliminary data.</text>
</comment>
<name>A0A246BC58_9FLAO</name>
<reference evidence="2 3" key="1">
    <citation type="submission" date="2017-05" db="EMBL/GenBank/DDBJ databases">
        <title>Genome of Chryseobacterium haifense.</title>
        <authorList>
            <person name="Newman J.D."/>
        </authorList>
    </citation>
    <scope>NUCLEOTIDE SEQUENCE [LARGE SCALE GENOMIC DNA]</scope>
    <source>
        <strain evidence="2 3">DSM 19056</strain>
    </source>
</reference>
<dbReference type="EMBL" id="JASZ02000002">
    <property type="protein sequence ID" value="OWK99255.1"/>
    <property type="molecule type" value="Genomic_DNA"/>
</dbReference>
<gene>
    <name evidence="2" type="ORF">AP75_01855</name>
</gene>
<evidence type="ECO:0000313" key="2">
    <source>
        <dbReference type="EMBL" id="OWK99255.1"/>
    </source>
</evidence>
<proteinExistence type="predicted"/>
<dbReference type="AlphaFoldDB" id="A0A246BC58"/>
<feature type="coiled-coil region" evidence="1">
    <location>
        <begin position="53"/>
        <end position="94"/>
    </location>
</feature>
<dbReference type="SUPFAM" id="SSF57997">
    <property type="entry name" value="Tropomyosin"/>
    <property type="match status" value="1"/>
</dbReference>
<dbReference type="Gene3D" id="3.90.20.10">
    <property type="match status" value="1"/>
</dbReference>
<evidence type="ECO:0008006" key="4">
    <source>
        <dbReference type="Google" id="ProtNLM"/>
    </source>
</evidence>
<evidence type="ECO:0000256" key="1">
    <source>
        <dbReference type="SAM" id="Coils"/>
    </source>
</evidence>
<keyword evidence="1" id="KW-0175">Coiled coil</keyword>
<evidence type="ECO:0000313" key="3">
    <source>
        <dbReference type="Proteomes" id="UP000197587"/>
    </source>
</evidence>
<organism evidence="2 3">
    <name type="scientific">Kaistella haifensis DSM 19056</name>
    <dbReference type="NCBI Taxonomy" id="1450526"/>
    <lineage>
        <taxon>Bacteria</taxon>
        <taxon>Pseudomonadati</taxon>
        <taxon>Bacteroidota</taxon>
        <taxon>Flavobacteriia</taxon>
        <taxon>Flavobacteriales</taxon>
        <taxon>Weeksellaceae</taxon>
        <taxon>Chryseobacterium group</taxon>
        <taxon>Kaistella</taxon>
    </lineage>
</organism>
<sequence length="99" mass="11322">MDKIFIENLGVLLATLATGFGGWFFGRKKAQADAETSQIENAEKLLNYYKSLVDDLGTRLEHAIKKFNEAEQTIRELEERIDALTDELKKYKQLNGKIN</sequence>
<keyword evidence="3" id="KW-1185">Reference proteome</keyword>
<accession>A0A246BC58</accession>
<protein>
    <recommendedName>
        <fullName evidence="4">Cell wall anchor protein</fullName>
    </recommendedName>
</protein>
<dbReference type="RefSeq" id="WP_031504163.1">
    <property type="nucleotide sequence ID" value="NZ_JASZ02000002.1"/>
</dbReference>